<name>A0ABW8ZDZ1_9BURK</name>
<dbReference type="CDD" id="cd06225">
    <property type="entry name" value="HAMP"/>
    <property type="match status" value="1"/>
</dbReference>
<dbReference type="InterPro" id="IPR004089">
    <property type="entry name" value="MCPsignal_dom"/>
</dbReference>
<accession>A0ABW8ZDZ1</accession>
<dbReference type="PROSITE" id="PS50111">
    <property type="entry name" value="CHEMOTAXIS_TRANSDUC_2"/>
    <property type="match status" value="1"/>
</dbReference>
<dbReference type="InterPro" id="IPR004090">
    <property type="entry name" value="Chemotax_Me-accpt_rcpt"/>
</dbReference>
<comment type="caution">
    <text evidence="7">The sequence shown here is derived from an EMBL/GenBank/DDBJ whole genome shotgun (WGS) entry which is preliminary data.</text>
</comment>
<dbReference type="Pfam" id="PF00672">
    <property type="entry name" value="HAMP"/>
    <property type="match status" value="1"/>
</dbReference>
<evidence type="ECO:0000256" key="4">
    <source>
        <dbReference type="SAM" id="Phobius"/>
    </source>
</evidence>
<dbReference type="SMART" id="SM00304">
    <property type="entry name" value="HAMP"/>
    <property type="match status" value="1"/>
</dbReference>
<dbReference type="PANTHER" id="PTHR43531:SF14">
    <property type="entry name" value="METHYL-ACCEPTING CHEMOTAXIS PROTEIN I-RELATED"/>
    <property type="match status" value="1"/>
</dbReference>
<feature type="transmembrane region" description="Helical" evidence="4">
    <location>
        <begin position="12"/>
        <end position="32"/>
    </location>
</feature>
<keyword evidence="4" id="KW-0472">Membrane</keyword>
<keyword evidence="4" id="KW-0812">Transmembrane</keyword>
<dbReference type="CDD" id="cd11386">
    <property type="entry name" value="MCP_signal"/>
    <property type="match status" value="1"/>
</dbReference>
<evidence type="ECO:0000256" key="3">
    <source>
        <dbReference type="PROSITE-ProRule" id="PRU00284"/>
    </source>
</evidence>
<dbReference type="InterPro" id="IPR003660">
    <property type="entry name" value="HAMP_dom"/>
</dbReference>
<dbReference type="Gene3D" id="1.10.287.950">
    <property type="entry name" value="Methyl-accepting chemotaxis protein"/>
    <property type="match status" value="1"/>
</dbReference>
<evidence type="ECO:0000313" key="8">
    <source>
        <dbReference type="Proteomes" id="UP001629214"/>
    </source>
</evidence>
<comment type="similarity">
    <text evidence="2">Belongs to the methyl-accepting chemotaxis (MCP) protein family.</text>
</comment>
<evidence type="ECO:0000256" key="2">
    <source>
        <dbReference type="ARBA" id="ARBA00029447"/>
    </source>
</evidence>
<evidence type="ECO:0000259" key="5">
    <source>
        <dbReference type="PROSITE" id="PS50111"/>
    </source>
</evidence>
<dbReference type="PANTHER" id="PTHR43531">
    <property type="entry name" value="PROTEIN ICFG"/>
    <property type="match status" value="1"/>
</dbReference>
<feature type="transmembrane region" description="Helical" evidence="4">
    <location>
        <begin position="199"/>
        <end position="220"/>
    </location>
</feature>
<organism evidence="7 8">
    <name type="scientific">Herbaspirillum rhizosphaerae</name>
    <dbReference type="NCBI Taxonomy" id="346179"/>
    <lineage>
        <taxon>Bacteria</taxon>
        <taxon>Pseudomonadati</taxon>
        <taxon>Pseudomonadota</taxon>
        <taxon>Betaproteobacteria</taxon>
        <taxon>Burkholderiales</taxon>
        <taxon>Oxalobacteraceae</taxon>
        <taxon>Herbaspirillum</taxon>
    </lineage>
</organism>
<keyword evidence="4" id="KW-1133">Transmembrane helix</keyword>
<reference evidence="7 8" key="1">
    <citation type="journal article" date="2024" name="Chem. Sci.">
        <title>Discovery of megapolipeptins by genome mining of a Burkholderiales bacteria collection.</title>
        <authorList>
            <person name="Paulo B.S."/>
            <person name="Recchia M.J.J."/>
            <person name="Lee S."/>
            <person name="Fergusson C.H."/>
            <person name="Romanowski S.B."/>
            <person name="Hernandez A."/>
            <person name="Krull N."/>
            <person name="Liu D.Y."/>
            <person name="Cavanagh H."/>
            <person name="Bos A."/>
            <person name="Gray C.A."/>
            <person name="Murphy B.T."/>
            <person name="Linington R.G."/>
            <person name="Eustaquio A.S."/>
        </authorList>
    </citation>
    <scope>NUCLEOTIDE SEQUENCE [LARGE SCALE GENOMIC DNA]</scope>
    <source>
        <strain evidence="7 8">RL21-008-BIB-B</strain>
    </source>
</reference>
<evidence type="ECO:0000256" key="1">
    <source>
        <dbReference type="ARBA" id="ARBA00022481"/>
    </source>
</evidence>
<dbReference type="RefSeq" id="WP_408170240.1">
    <property type="nucleotide sequence ID" value="NZ_JAQQFR010000019.1"/>
</dbReference>
<evidence type="ECO:0000259" key="6">
    <source>
        <dbReference type="PROSITE" id="PS50885"/>
    </source>
</evidence>
<dbReference type="SMART" id="SM00283">
    <property type="entry name" value="MA"/>
    <property type="match status" value="1"/>
</dbReference>
<feature type="domain" description="HAMP" evidence="6">
    <location>
        <begin position="221"/>
        <end position="273"/>
    </location>
</feature>
<dbReference type="SUPFAM" id="SSF58104">
    <property type="entry name" value="Methyl-accepting chemotaxis protein (MCP) signaling domain"/>
    <property type="match status" value="1"/>
</dbReference>
<dbReference type="Pfam" id="PF00015">
    <property type="entry name" value="MCPsignal"/>
    <property type="match status" value="1"/>
</dbReference>
<keyword evidence="3" id="KW-0807">Transducer</keyword>
<dbReference type="InterPro" id="IPR051310">
    <property type="entry name" value="MCP_chemotaxis"/>
</dbReference>
<feature type="domain" description="Methyl-accepting transducer" evidence="5">
    <location>
        <begin position="278"/>
        <end position="507"/>
    </location>
</feature>
<gene>
    <name evidence="7" type="ORF">PQR63_22150</name>
</gene>
<keyword evidence="1" id="KW-0488">Methylation</keyword>
<protein>
    <submittedName>
        <fullName evidence="7">Methyl-accepting chemotaxis protein</fullName>
    </submittedName>
</protein>
<keyword evidence="8" id="KW-1185">Reference proteome</keyword>
<dbReference type="PROSITE" id="PS50885">
    <property type="entry name" value="HAMP"/>
    <property type="match status" value="1"/>
</dbReference>
<evidence type="ECO:0000313" key="7">
    <source>
        <dbReference type="EMBL" id="MFL9881117.1"/>
    </source>
</evidence>
<dbReference type="EMBL" id="JAQQFR010000019">
    <property type="protein sequence ID" value="MFL9881117.1"/>
    <property type="molecule type" value="Genomic_DNA"/>
</dbReference>
<sequence>MKLTDLRIGTRLGLLAALLLLATIFVGVRGWMTLNESFEQNTLAMQKAGTIEKAIDSARSAQVQFKIQVQEWKNTLLRGKDAESFNKYRQAFIDEGKATQVNLDKLTSLLPALGMSTDKLKQAQQAHADLGVKYLAALQKEYKPEDRDSVGRVDDAVKGADRLPTQMIDDIVADVRKSADKFREEIALDAASDYREARLTLVVSIVLALILGSIVTFWLVTSITRPLNTAVIIAQTVAAGDLRSEVVVSGKDETAQLLQALKDMNDNLVGIVSEVRVSTNTIATASTEIALGNQDLSSRTEEQAGSLEETAASMEEITSTVQKNAENTLQANKLAADASGVAVKGGEMVAAVVDTMNAIEQSSHKIVDIIGVIDGIAFQTNILALNAAVEAARAGEQGRGFAVVASEVRTLAQRSATAAKEIKELISDSVSKVSTGTSLVGNAGQTMQEIVVAVAQVAEIMDEITRANREQSAGIDEVNRAVVQMDLVTQQNAALVEEAAAAAESLQDQAAGLARAVSVFKLRA</sequence>
<proteinExistence type="inferred from homology"/>
<dbReference type="Proteomes" id="UP001629214">
    <property type="component" value="Unassembled WGS sequence"/>
</dbReference>
<dbReference type="PRINTS" id="PR00260">
    <property type="entry name" value="CHEMTRNSDUCR"/>
</dbReference>